<evidence type="ECO:0000259" key="2">
    <source>
        <dbReference type="PROSITE" id="PS50172"/>
    </source>
</evidence>
<keyword evidence="4" id="KW-1185">Reference proteome</keyword>
<feature type="compositionally biased region" description="Polar residues" evidence="1">
    <location>
        <begin position="61"/>
        <end position="94"/>
    </location>
</feature>
<dbReference type="OMA" id="KPRSWRT"/>
<feature type="compositionally biased region" description="Pro residues" evidence="1">
    <location>
        <begin position="95"/>
        <end position="107"/>
    </location>
</feature>
<accession>A0A1X2HQ20</accession>
<dbReference type="Proteomes" id="UP000242180">
    <property type="component" value="Unassembled WGS sequence"/>
</dbReference>
<dbReference type="InterPro" id="IPR036420">
    <property type="entry name" value="BRCT_dom_sf"/>
</dbReference>
<feature type="compositionally biased region" description="Low complexity" evidence="1">
    <location>
        <begin position="396"/>
        <end position="410"/>
    </location>
</feature>
<dbReference type="AlphaFoldDB" id="A0A1X2HQ20"/>
<gene>
    <name evidence="3" type="ORF">BCR43DRAFT_487021</name>
</gene>
<organism evidence="3 4">
    <name type="scientific">Syncephalastrum racemosum</name>
    <name type="common">Filamentous fungus</name>
    <dbReference type="NCBI Taxonomy" id="13706"/>
    <lineage>
        <taxon>Eukaryota</taxon>
        <taxon>Fungi</taxon>
        <taxon>Fungi incertae sedis</taxon>
        <taxon>Mucoromycota</taxon>
        <taxon>Mucoromycotina</taxon>
        <taxon>Mucoromycetes</taxon>
        <taxon>Mucorales</taxon>
        <taxon>Syncephalastraceae</taxon>
        <taxon>Syncephalastrum</taxon>
    </lineage>
</organism>
<feature type="region of interest" description="Disordered" evidence="1">
    <location>
        <begin position="304"/>
        <end position="343"/>
    </location>
</feature>
<evidence type="ECO:0000313" key="4">
    <source>
        <dbReference type="Proteomes" id="UP000242180"/>
    </source>
</evidence>
<dbReference type="SMART" id="SM00292">
    <property type="entry name" value="BRCT"/>
    <property type="match status" value="3"/>
</dbReference>
<dbReference type="InParanoid" id="A0A1X2HQ20"/>
<dbReference type="OrthoDB" id="2384350at2759"/>
<dbReference type="EMBL" id="MCGN01000002">
    <property type="protein sequence ID" value="ORZ01495.1"/>
    <property type="molecule type" value="Genomic_DNA"/>
</dbReference>
<feature type="region of interest" description="Disordered" evidence="1">
    <location>
        <begin position="1"/>
        <end position="110"/>
    </location>
</feature>
<evidence type="ECO:0000256" key="1">
    <source>
        <dbReference type="SAM" id="MobiDB-lite"/>
    </source>
</evidence>
<dbReference type="CDD" id="cd17716">
    <property type="entry name" value="BRCT_microcephalin_rpt1"/>
    <property type="match status" value="1"/>
</dbReference>
<name>A0A1X2HQ20_SYNRA</name>
<feature type="region of interest" description="Disordered" evidence="1">
    <location>
        <begin position="368"/>
        <end position="421"/>
    </location>
</feature>
<dbReference type="Pfam" id="PF12738">
    <property type="entry name" value="PTCB-BRCT"/>
    <property type="match status" value="1"/>
</dbReference>
<feature type="domain" description="BRCT" evidence="2">
    <location>
        <begin position="523"/>
        <end position="595"/>
    </location>
</feature>
<dbReference type="GO" id="GO:0000278">
    <property type="term" value="P:mitotic cell cycle"/>
    <property type="evidence" value="ECO:0007669"/>
    <property type="project" value="TreeGrafter"/>
</dbReference>
<proteinExistence type="predicted"/>
<dbReference type="Gene3D" id="3.40.50.10190">
    <property type="entry name" value="BRCT domain"/>
    <property type="match status" value="3"/>
</dbReference>
<comment type="caution">
    <text evidence="3">The sequence shown here is derived from an EMBL/GenBank/DDBJ whole genome shotgun (WGS) entry which is preliminary data.</text>
</comment>
<dbReference type="Pfam" id="PF00533">
    <property type="entry name" value="BRCT"/>
    <property type="match status" value="1"/>
</dbReference>
<feature type="region of interest" description="Disordered" evidence="1">
    <location>
        <begin position="207"/>
        <end position="271"/>
    </location>
</feature>
<evidence type="ECO:0000313" key="3">
    <source>
        <dbReference type="EMBL" id="ORZ01495.1"/>
    </source>
</evidence>
<feature type="compositionally biased region" description="Basic residues" evidence="1">
    <location>
        <begin position="22"/>
        <end position="34"/>
    </location>
</feature>
<dbReference type="PANTHER" id="PTHR14625:SF3">
    <property type="entry name" value="MICROCEPHALIN"/>
    <property type="match status" value="1"/>
</dbReference>
<dbReference type="CDD" id="cd17736">
    <property type="entry name" value="BRCT_microcephalin_rpt2"/>
    <property type="match status" value="1"/>
</dbReference>
<protein>
    <recommendedName>
        <fullName evidence="2">BRCT domain-containing protein</fullName>
    </recommendedName>
</protein>
<reference evidence="3 4" key="1">
    <citation type="submission" date="2016-07" db="EMBL/GenBank/DDBJ databases">
        <title>Pervasive Adenine N6-methylation of Active Genes in Fungi.</title>
        <authorList>
            <consortium name="DOE Joint Genome Institute"/>
            <person name="Mondo S.J."/>
            <person name="Dannebaum R.O."/>
            <person name="Kuo R.C."/>
            <person name="Labutti K."/>
            <person name="Haridas S."/>
            <person name="Kuo A."/>
            <person name="Salamov A."/>
            <person name="Ahrendt S.R."/>
            <person name="Lipzen A."/>
            <person name="Sullivan W."/>
            <person name="Andreopoulos W.B."/>
            <person name="Clum A."/>
            <person name="Lindquist E."/>
            <person name="Daum C."/>
            <person name="Ramamoorthy G.K."/>
            <person name="Gryganskyi A."/>
            <person name="Culley D."/>
            <person name="Magnuson J.K."/>
            <person name="James T.Y."/>
            <person name="O'Malley M.A."/>
            <person name="Stajich J.E."/>
            <person name="Spatafora J.W."/>
            <person name="Visel A."/>
            <person name="Grigoriev I.V."/>
        </authorList>
    </citation>
    <scope>NUCLEOTIDE SEQUENCE [LARGE SCALE GENOMIC DNA]</scope>
    <source>
        <strain evidence="3 4">NRRL 2496</strain>
    </source>
</reference>
<dbReference type="InterPro" id="IPR001357">
    <property type="entry name" value="BRCT_dom"/>
</dbReference>
<dbReference type="STRING" id="13706.A0A1X2HQ20"/>
<feature type="domain" description="BRCT" evidence="2">
    <location>
        <begin position="107"/>
        <end position="198"/>
    </location>
</feature>
<dbReference type="CDD" id="cd17751">
    <property type="entry name" value="BRCT_microcephalin_rpt3"/>
    <property type="match status" value="1"/>
</dbReference>
<feature type="domain" description="BRCT" evidence="2">
    <location>
        <begin position="424"/>
        <end position="504"/>
    </location>
</feature>
<dbReference type="PANTHER" id="PTHR14625">
    <property type="entry name" value="MICROCEPHALIN"/>
    <property type="match status" value="1"/>
</dbReference>
<sequence length="603" mass="66353">MSSLFDDQLSDHNNSRPSLPNARRRSFRQLKGHRPSQQDVAPSQLKQQQLTSFFRQKPERQSTPPAITLPTTRSKNLAIGSSHSANALSRSHSQSPPPPPPPPPPQDPNQILKGVVACLDIRTEDGDDVSQNFEHALHSMGAKTRKTIADSVTHLVFKNGSPATLRKALGKKIHVVNLLWITRCKREGRRFDESNFAIEGPQGLMMASKRRRKSMDPGKVEALTPESSAGPDVKPRPKRQRASSIGPRFPDRPPRHSMPARSTSAAARRKMRETFHVQEKTHINGTPASDHDDLENRQILREDVAPGNDSAFVDLTDDPNTKGSPRDAHPHASKTAAIDPETVERANKIRQRIKADFFVGNTEPATKLARLAPSEKQPLLRRKRRSVGPSAHGLDSSSGAAVTAPSSSASSPPPPPAVTKQKNIVMTSLPDAKRKQITDIIGRLGRCTVSSSVDETTTHVIVGGNRRTDSVVRGLLNGAYLVKAAWIFDSDDAGDFISEDAYLATDWFPRLEAALARVPLLPSNLHVFLGPTLLPAASIQYLVTKAGGKLVDSLDQADIVISKKRVRTDKMVVGENWLLTSIQEWRYVSTEPYLIDKKQQQPR</sequence>
<feature type="compositionally biased region" description="Polar residues" evidence="1">
    <location>
        <begin position="35"/>
        <end position="54"/>
    </location>
</feature>
<feature type="region of interest" description="Disordered" evidence="1">
    <location>
        <begin position="276"/>
        <end position="295"/>
    </location>
</feature>
<dbReference type="SUPFAM" id="SSF52113">
    <property type="entry name" value="BRCT domain"/>
    <property type="match status" value="3"/>
</dbReference>
<dbReference type="InterPro" id="IPR022047">
    <property type="entry name" value="Microcephalin-like"/>
</dbReference>
<dbReference type="PROSITE" id="PS50172">
    <property type="entry name" value="BRCT"/>
    <property type="match status" value="3"/>
</dbReference>